<evidence type="ECO:0000259" key="8">
    <source>
        <dbReference type="Pfam" id="PF01512"/>
    </source>
</evidence>
<evidence type="ECO:0000259" key="9">
    <source>
        <dbReference type="Pfam" id="PF10531"/>
    </source>
</evidence>
<dbReference type="GO" id="GO:0016020">
    <property type="term" value="C:membrane"/>
    <property type="evidence" value="ECO:0007669"/>
    <property type="project" value="InterPro"/>
</dbReference>
<feature type="domain" description="NADH-ubiquinone oxidoreductase 51kDa subunit FMN-binding" evidence="8">
    <location>
        <begin position="9"/>
        <end position="149"/>
    </location>
</feature>
<name>A0A9D0YYE3_9FIRM</name>
<keyword evidence="1" id="KW-0813">Transport</keyword>
<dbReference type="Gene3D" id="3.40.50.11540">
    <property type="entry name" value="NADH-ubiquinone oxidoreductase 51kDa subunit"/>
    <property type="match status" value="1"/>
</dbReference>
<dbReference type="InterPro" id="IPR017054">
    <property type="entry name" value="PduS"/>
</dbReference>
<dbReference type="Pfam" id="PF13375">
    <property type="entry name" value="RnfC_N"/>
    <property type="match status" value="1"/>
</dbReference>
<dbReference type="Proteomes" id="UP000886819">
    <property type="component" value="Unassembled WGS sequence"/>
</dbReference>
<evidence type="ECO:0000256" key="2">
    <source>
        <dbReference type="ARBA" id="ARBA00022485"/>
    </source>
</evidence>
<dbReference type="InterPro" id="IPR011538">
    <property type="entry name" value="Nuo51_FMN-bd"/>
</dbReference>
<feature type="domain" description="RnfC Barrel sandwich hybrid" evidence="10">
    <location>
        <begin position="374"/>
        <end position="434"/>
    </location>
</feature>
<protein>
    <submittedName>
        <fullName evidence="11">SLBB domain-containing protein</fullName>
    </submittedName>
</protein>
<evidence type="ECO:0000256" key="3">
    <source>
        <dbReference type="ARBA" id="ARBA00022723"/>
    </source>
</evidence>
<organism evidence="11 12">
    <name type="scientific">Candidatus Avichristensenella intestinipullorum</name>
    <dbReference type="NCBI Taxonomy" id="2840693"/>
    <lineage>
        <taxon>Bacteria</taxon>
        <taxon>Bacillati</taxon>
        <taxon>Bacillota</taxon>
        <taxon>Clostridia</taxon>
        <taxon>Candidatus Avichristensenella</taxon>
    </lineage>
</organism>
<dbReference type="PIRSF" id="PIRSF036408">
    <property type="entry name" value="PduS_prd"/>
    <property type="match status" value="1"/>
</dbReference>
<comment type="caution">
    <text evidence="11">The sequence shown here is derived from an EMBL/GenBank/DDBJ whole genome shotgun (WGS) entry which is preliminary data.</text>
</comment>
<keyword evidence="4" id="KW-0677">Repeat</keyword>
<proteinExistence type="predicted"/>
<gene>
    <name evidence="11" type="ORF">IAA66_08865</name>
</gene>
<dbReference type="SUPFAM" id="SSF46548">
    <property type="entry name" value="alpha-helical ferredoxin"/>
    <property type="match status" value="1"/>
</dbReference>
<dbReference type="GO" id="GO:0046872">
    <property type="term" value="F:metal ion binding"/>
    <property type="evidence" value="ECO:0007669"/>
    <property type="project" value="UniProtKB-KW"/>
</dbReference>
<keyword evidence="5" id="KW-0249">Electron transport</keyword>
<evidence type="ECO:0000313" key="11">
    <source>
        <dbReference type="EMBL" id="HIQ63676.1"/>
    </source>
</evidence>
<dbReference type="GO" id="GO:0009055">
    <property type="term" value="F:electron transfer activity"/>
    <property type="evidence" value="ECO:0007669"/>
    <property type="project" value="InterPro"/>
</dbReference>
<accession>A0A9D0YYE3</accession>
<dbReference type="SUPFAM" id="SSF142019">
    <property type="entry name" value="Nqo1 FMN-binding domain-like"/>
    <property type="match status" value="1"/>
</dbReference>
<dbReference type="GO" id="GO:0051539">
    <property type="term" value="F:4 iron, 4 sulfur cluster binding"/>
    <property type="evidence" value="ECO:0007669"/>
    <property type="project" value="UniProtKB-KW"/>
</dbReference>
<sequence>MNALERLRAGGVVGGGGAGFPLYQKLAARVKTLLINAAECEPLLRSDQYLMLHETEALLRGAEALRALAGAEQCVLCLKEHYREQLRVLREGIERLALERVSVKAMPAVYPIGDEQAVVYEATARAVPPLRLPSSVEATVVSVSTAINAYYAQSGVPVTHRYVTVAGCVLRPGVYHVPVGMPVSELLEQAGGCTVREHRVFLGGPMMGTLLHPQDDAVVTKTCGGVLVFPAAHVLVRQAELPLAHMRNRAKAACIQCRTCTDLCPRYLLGHPIAPHLSMRAFAMGRDMQDGSPLLCMECGVCELYACPMSLSPRAVQRMYKEALRGQGARPDFAAEAAHRMRGCRQVPTERLMARIDVSAYAFDTPAQAVEVTSERVRIPLRQHIGVAAAPCVAPGERVRCGDTVGRMAPGALGADVHASIDGVVERVDADAVVIGREAAR</sequence>
<dbReference type="Gene3D" id="3.30.70.20">
    <property type="match status" value="1"/>
</dbReference>
<reference evidence="11" key="1">
    <citation type="submission" date="2020-10" db="EMBL/GenBank/DDBJ databases">
        <authorList>
            <person name="Gilroy R."/>
        </authorList>
    </citation>
    <scope>NUCLEOTIDE SEQUENCE</scope>
    <source>
        <strain evidence="11">ChiHile30-977</strain>
    </source>
</reference>
<dbReference type="SUPFAM" id="SSF142984">
    <property type="entry name" value="Nqo1 middle domain-like"/>
    <property type="match status" value="1"/>
</dbReference>
<dbReference type="InterPro" id="IPR019554">
    <property type="entry name" value="Soluble_ligand-bd"/>
</dbReference>
<dbReference type="PROSITE" id="PS00198">
    <property type="entry name" value="4FE4S_FER_1"/>
    <property type="match status" value="1"/>
</dbReference>
<dbReference type="Gene3D" id="3.10.20.600">
    <property type="match status" value="1"/>
</dbReference>
<dbReference type="InterPro" id="IPR037225">
    <property type="entry name" value="Nuo51_FMN-bd_sf"/>
</dbReference>
<dbReference type="AlphaFoldDB" id="A0A9D0YYE3"/>
<evidence type="ECO:0000256" key="5">
    <source>
        <dbReference type="ARBA" id="ARBA00022982"/>
    </source>
</evidence>
<keyword evidence="7" id="KW-0411">Iron-sulfur</keyword>
<feature type="domain" description="Soluble ligand binding" evidence="9">
    <location>
        <begin position="162"/>
        <end position="209"/>
    </location>
</feature>
<keyword evidence="3" id="KW-0479">Metal-binding</keyword>
<evidence type="ECO:0000256" key="1">
    <source>
        <dbReference type="ARBA" id="ARBA00022448"/>
    </source>
</evidence>
<evidence type="ECO:0000256" key="7">
    <source>
        <dbReference type="ARBA" id="ARBA00023014"/>
    </source>
</evidence>
<dbReference type="InterPro" id="IPR017900">
    <property type="entry name" value="4Fe4S_Fe_S_CS"/>
</dbReference>
<evidence type="ECO:0000313" key="12">
    <source>
        <dbReference type="Proteomes" id="UP000886819"/>
    </source>
</evidence>
<evidence type="ECO:0000259" key="10">
    <source>
        <dbReference type="Pfam" id="PF13375"/>
    </source>
</evidence>
<dbReference type="PANTHER" id="PTHR43034">
    <property type="entry name" value="ION-TRANSLOCATING OXIDOREDUCTASE COMPLEX SUBUNIT C"/>
    <property type="match status" value="1"/>
</dbReference>
<keyword evidence="2" id="KW-0004">4Fe-4S</keyword>
<dbReference type="InterPro" id="IPR026902">
    <property type="entry name" value="RnfC_N"/>
</dbReference>
<dbReference type="InterPro" id="IPR010208">
    <property type="entry name" value="Ion_transpt_RnfC/RsxC"/>
</dbReference>
<dbReference type="Pfam" id="PF13534">
    <property type="entry name" value="Fer4_17"/>
    <property type="match status" value="1"/>
</dbReference>
<reference evidence="11" key="2">
    <citation type="journal article" date="2021" name="PeerJ">
        <title>Extensive microbial diversity within the chicken gut microbiome revealed by metagenomics and culture.</title>
        <authorList>
            <person name="Gilroy R."/>
            <person name="Ravi A."/>
            <person name="Getino M."/>
            <person name="Pursley I."/>
            <person name="Horton D.L."/>
            <person name="Alikhan N.F."/>
            <person name="Baker D."/>
            <person name="Gharbi K."/>
            <person name="Hall N."/>
            <person name="Watson M."/>
            <person name="Adriaenssens E.M."/>
            <person name="Foster-Nyarko E."/>
            <person name="Jarju S."/>
            <person name="Secka A."/>
            <person name="Antonio M."/>
            <person name="Oren A."/>
            <person name="Chaudhuri R.R."/>
            <person name="La Ragione R."/>
            <person name="Hildebrand F."/>
            <person name="Pallen M.J."/>
        </authorList>
    </citation>
    <scope>NUCLEOTIDE SEQUENCE</scope>
    <source>
        <strain evidence="11">ChiHile30-977</strain>
    </source>
</reference>
<dbReference type="Pfam" id="PF01512">
    <property type="entry name" value="Complex1_51K"/>
    <property type="match status" value="1"/>
</dbReference>
<evidence type="ECO:0000256" key="6">
    <source>
        <dbReference type="ARBA" id="ARBA00023004"/>
    </source>
</evidence>
<dbReference type="EMBL" id="DVFI01000121">
    <property type="protein sequence ID" value="HIQ63676.1"/>
    <property type="molecule type" value="Genomic_DNA"/>
</dbReference>
<dbReference type="PANTHER" id="PTHR43034:SF2">
    <property type="entry name" value="ION-TRANSLOCATING OXIDOREDUCTASE COMPLEX SUBUNIT C"/>
    <property type="match status" value="1"/>
</dbReference>
<keyword evidence="6" id="KW-0408">Iron</keyword>
<dbReference type="Pfam" id="PF10531">
    <property type="entry name" value="SLBB"/>
    <property type="match status" value="1"/>
</dbReference>
<evidence type="ECO:0000256" key="4">
    <source>
        <dbReference type="ARBA" id="ARBA00022737"/>
    </source>
</evidence>